<evidence type="ECO:0000256" key="8">
    <source>
        <dbReference type="ARBA" id="ARBA00023040"/>
    </source>
</evidence>
<evidence type="ECO:0000256" key="9">
    <source>
        <dbReference type="ARBA" id="ARBA00023136"/>
    </source>
</evidence>
<feature type="compositionally biased region" description="Basic and acidic residues" evidence="18">
    <location>
        <begin position="707"/>
        <end position="719"/>
    </location>
</feature>
<keyword evidence="4 19" id="KW-0812">Transmembrane</keyword>
<evidence type="ECO:0000256" key="7">
    <source>
        <dbReference type="ARBA" id="ARBA00023018"/>
    </source>
</evidence>
<keyword evidence="13" id="KW-0807">Transducer</keyword>
<evidence type="ECO:0000313" key="23">
    <source>
        <dbReference type="Ensembl" id="ENSEBUP00000000951.1"/>
    </source>
</evidence>
<evidence type="ECO:0000313" key="24">
    <source>
        <dbReference type="Proteomes" id="UP000694388"/>
    </source>
</evidence>
<feature type="region of interest" description="Disordered" evidence="18">
    <location>
        <begin position="1085"/>
        <end position="1171"/>
    </location>
</feature>
<name>A0A8C4N333_EPTBU</name>
<sequence>MKRLILAPILAAATISAFGSGSIRSTGAEVRPFLDRGSPLPLEPALMYLSSGNASWLATVNCSKRFELKLRGSRGPAGELNPALRGVLDSLTLAAKTLAWISQTGSRSTRRDRDWQLSLLAGVLESEPMLRRAVLAMGSPPALLQAIRSKGTTQLDKPLPQGYHTWYKGLMHVRERESRGRHAWNASQSSRVKHEWFPPFLDCELGRYTSRWQQPLLVPLHTSIGTEKSQLRGLVWVDVDLQELDIDQCSTDWSWHQSPHECPNYTQCVPHRGHGFRLGAYKCVCHPGYYNATSSVDGSTVVRCIPCAPGCPNCKDSRPCEAKPHPALRITLISVQLVCVLLILLGMTVVHHGRKNKSVRSSGIILLEFLLFGSLLLSFPVFILYFDPSVFRCIALRWVRLLGFAIVYGIIILKLHRVLKVFLARTAQRLPYLTSGRMLRVLVVILLVVVWFLVAWTMATWHNLSLGISLLEHNSTYSGLRFLYCRLEYWDYMLSLAEFLFLCWGLYLCYAVRTVPSVYHEPWYMTGAIINEMFFSLIFHILQFTMTSRIHPDWMLLAVFIHTHLTVSVTVGLLLIPKFACGSSAPRDDIAVEPYEDELDVMRRSGSYLNSSITSAWSEHSVDPDDLRDELKRLYAQLEFYKGQKMLVNNPHLQKKRSLKKGLGRSIMRRITELPDNVTRRDDRERCDSRGSSGAGTPHTPCSSKRPSADHRPRDEHFHQQLQQSQANHRPFILPKSYSSYDQLLEQPELGPASERSEENTVAAEMPQVPGEAVTSRPSSLDKAESDSLDSVPLVCRSASAHNLSAANKRLAQHPARPSLLQKSLSLISGARERTLAHGSKACSMEDGHDEMAWKDLASGDSVSCGKMKTLAEHHILTENTVHAQGSSLRTRPGETTWNQQQQQKRGSSEEKHSCVTFADSPQANNDEYDREEVCPWEFQDLPSTTQHASGEGQKPQKHVSIAPDSIKEHNDDDGPLRAGQSKTTKKQRSLSDPNREIEEAEALPGSLSSVVEEMQESEDPMNTQLISPTTEPKPPSKTDVCPWEVQEVPESTTDDRGQAACTGITDTKGQKANLADICPWEMEDEIPSSSRSNSPGELKMSEKLASEKMTNGSHTKPKQHAKGFGFNFKNLVNIGRKKADHGQKGSSNDKAVLPLTQTQKQVNVPEEAKE</sequence>
<dbReference type="InterPro" id="IPR017978">
    <property type="entry name" value="GPCR_3_C"/>
</dbReference>
<feature type="region of interest" description="Disordered" evidence="18">
    <location>
        <begin position="673"/>
        <end position="729"/>
    </location>
</feature>
<evidence type="ECO:0000256" key="12">
    <source>
        <dbReference type="ARBA" id="ARBA00023180"/>
    </source>
</evidence>
<evidence type="ECO:0000256" key="2">
    <source>
        <dbReference type="ARBA" id="ARBA00007242"/>
    </source>
</evidence>
<accession>A0A8C4N333</accession>
<feature type="domain" description="EGF-like" evidence="21">
    <location>
        <begin position="245"/>
        <end position="295"/>
    </location>
</feature>
<evidence type="ECO:0000256" key="19">
    <source>
        <dbReference type="SAM" id="Phobius"/>
    </source>
</evidence>
<keyword evidence="6 19" id="KW-1133">Transmembrane helix</keyword>
<feature type="transmembrane region" description="Helical" evidence="19">
    <location>
        <begin position="362"/>
        <end position="386"/>
    </location>
</feature>
<comment type="similarity">
    <text evidence="2">Belongs to the G-protein coupled receptor 3 family.</text>
</comment>
<evidence type="ECO:0000256" key="14">
    <source>
        <dbReference type="ARBA" id="ARBA00023257"/>
    </source>
</evidence>
<comment type="caution">
    <text evidence="17">Lacks conserved residue(s) required for the propagation of feature annotation.</text>
</comment>
<keyword evidence="9 19" id="KW-0472">Membrane</keyword>
<dbReference type="Pfam" id="PF22572">
    <property type="entry name" value="GPR158_179_EC"/>
    <property type="match status" value="1"/>
</dbReference>
<dbReference type="InterPro" id="IPR043458">
    <property type="entry name" value="GPR158/179"/>
</dbReference>
<dbReference type="PROSITE" id="PS50026">
    <property type="entry name" value="EGF_3"/>
    <property type="match status" value="1"/>
</dbReference>
<evidence type="ECO:0000256" key="11">
    <source>
        <dbReference type="ARBA" id="ARBA00023170"/>
    </source>
</evidence>
<feature type="region of interest" description="Disordered" evidence="18">
    <location>
        <begin position="883"/>
        <end position="931"/>
    </location>
</feature>
<dbReference type="InterPro" id="IPR000742">
    <property type="entry name" value="EGF"/>
</dbReference>
<dbReference type="CDD" id="cd15293">
    <property type="entry name" value="7tmC_GPR158-like"/>
    <property type="match status" value="1"/>
</dbReference>
<dbReference type="PROSITE" id="PS50259">
    <property type="entry name" value="G_PROTEIN_RECEP_F3_4"/>
    <property type="match status" value="1"/>
</dbReference>
<keyword evidence="7" id="KW-0770">Synapse</keyword>
<dbReference type="GO" id="GO:0004930">
    <property type="term" value="F:G protein-coupled receptor activity"/>
    <property type="evidence" value="ECO:0007669"/>
    <property type="project" value="UniProtKB-KW"/>
</dbReference>
<dbReference type="Pfam" id="PF00003">
    <property type="entry name" value="7tm_3"/>
    <property type="match status" value="1"/>
</dbReference>
<dbReference type="InterPro" id="IPR054714">
    <property type="entry name" value="GPR158_179_extracellular"/>
</dbReference>
<keyword evidence="3" id="KW-1003">Cell membrane</keyword>
<feature type="signal peptide" evidence="20">
    <location>
        <begin position="1"/>
        <end position="19"/>
    </location>
</feature>
<dbReference type="AlphaFoldDB" id="A0A8C4N333"/>
<feature type="transmembrane region" description="Helical" evidence="19">
    <location>
        <begin position="327"/>
        <end position="350"/>
    </location>
</feature>
<keyword evidence="10" id="KW-1015">Disulfide bond</keyword>
<evidence type="ECO:0000256" key="18">
    <source>
        <dbReference type="SAM" id="MobiDB-lite"/>
    </source>
</evidence>
<dbReference type="GeneTree" id="ENSGT00940000155918"/>
<keyword evidence="12" id="KW-0325">Glycoprotein</keyword>
<feature type="domain" description="G-protein coupled receptors family 3 profile" evidence="22">
    <location>
        <begin position="328"/>
        <end position="578"/>
    </location>
</feature>
<keyword evidence="17" id="KW-0245">EGF-like domain</keyword>
<dbReference type="GO" id="GO:0043005">
    <property type="term" value="C:neuron projection"/>
    <property type="evidence" value="ECO:0007669"/>
    <property type="project" value="UniProtKB-SubCell"/>
</dbReference>
<feature type="transmembrane region" description="Helical" evidence="19">
    <location>
        <begin position="398"/>
        <end position="419"/>
    </location>
</feature>
<keyword evidence="15" id="KW-0966">Cell projection</keyword>
<keyword evidence="11" id="KW-0675">Receptor</keyword>
<evidence type="ECO:0000256" key="20">
    <source>
        <dbReference type="SAM" id="SignalP"/>
    </source>
</evidence>
<keyword evidence="5 20" id="KW-0732">Signal</keyword>
<comment type="subcellular location">
    <subcellularLocation>
        <location evidence="1">Cell projection</location>
        <location evidence="1">Neuron projection</location>
    </subcellularLocation>
    <subcellularLocation>
        <location evidence="16">Postsynaptic cell membrane</location>
        <topology evidence="16">Multi-pass membrane protein</topology>
    </subcellularLocation>
</comment>
<reference evidence="23" key="1">
    <citation type="submission" date="2025-08" db="UniProtKB">
        <authorList>
            <consortium name="Ensembl"/>
        </authorList>
    </citation>
    <scope>IDENTIFICATION</scope>
</reference>
<evidence type="ECO:0000256" key="15">
    <source>
        <dbReference type="ARBA" id="ARBA00023273"/>
    </source>
</evidence>
<feature type="compositionally biased region" description="Polar residues" evidence="18">
    <location>
        <begin position="1145"/>
        <end position="1163"/>
    </location>
</feature>
<evidence type="ECO:0000256" key="5">
    <source>
        <dbReference type="ARBA" id="ARBA00022729"/>
    </source>
</evidence>
<evidence type="ECO:0000256" key="3">
    <source>
        <dbReference type="ARBA" id="ARBA00022475"/>
    </source>
</evidence>
<dbReference type="CDD" id="cd00054">
    <property type="entry name" value="EGF_CA"/>
    <property type="match status" value="1"/>
</dbReference>
<keyword evidence="8" id="KW-0297">G-protein coupled receptor</keyword>
<feature type="compositionally biased region" description="Polar residues" evidence="18">
    <location>
        <begin position="883"/>
        <end position="906"/>
    </location>
</feature>
<evidence type="ECO:0000256" key="16">
    <source>
        <dbReference type="ARBA" id="ARBA00034104"/>
    </source>
</evidence>
<evidence type="ECO:0000256" key="13">
    <source>
        <dbReference type="ARBA" id="ARBA00023224"/>
    </source>
</evidence>
<feature type="transmembrane region" description="Helical" evidence="19">
    <location>
        <begin position="439"/>
        <end position="459"/>
    </location>
</feature>
<reference evidence="23" key="2">
    <citation type="submission" date="2025-09" db="UniProtKB">
        <authorList>
            <consortium name="Ensembl"/>
        </authorList>
    </citation>
    <scope>IDENTIFICATION</scope>
</reference>
<feature type="region of interest" description="Disordered" evidence="18">
    <location>
        <begin position="748"/>
        <end position="786"/>
    </location>
</feature>
<evidence type="ECO:0000256" key="10">
    <source>
        <dbReference type="ARBA" id="ARBA00023157"/>
    </source>
</evidence>
<feature type="chain" id="PRO_5034154897" evidence="20">
    <location>
        <begin position="20"/>
        <end position="1171"/>
    </location>
</feature>
<feature type="transmembrane region" description="Helical" evidence="19">
    <location>
        <begin position="554"/>
        <end position="576"/>
    </location>
</feature>
<organism evidence="23 24">
    <name type="scientific">Eptatretus burgeri</name>
    <name type="common">Inshore hagfish</name>
    <dbReference type="NCBI Taxonomy" id="7764"/>
    <lineage>
        <taxon>Eukaryota</taxon>
        <taxon>Metazoa</taxon>
        <taxon>Chordata</taxon>
        <taxon>Craniata</taxon>
        <taxon>Vertebrata</taxon>
        <taxon>Cyclostomata</taxon>
        <taxon>Myxini</taxon>
        <taxon>Myxiniformes</taxon>
        <taxon>Myxinidae</taxon>
        <taxon>Eptatretinae</taxon>
        <taxon>Eptatretus</taxon>
    </lineage>
</organism>
<protein>
    <submittedName>
        <fullName evidence="23">G protein-coupled receptor 158</fullName>
    </submittedName>
</protein>
<feature type="compositionally biased region" description="Basic and acidic residues" evidence="18">
    <location>
        <begin position="673"/>
        <end position="689"/>
    </location>
</feature>
<dbReference type="PANTHER" id="PTHR32546">
    <property type="entry name" value="G-PROTEIN COUPLED RECEPTOR 158-RELATED"/>
    <property type="match status" value="1"/>
</dbReference>
<evidence type="ECO:0000256" key="6">
    <source>
        <dbReference type="ARBA" id="ARBA00022989"/>
    </source>
</evidence>
<evidence type="ECO:0000256" key="17">
    <source>
        <dbReference type="PROSITE-ProRule" id="PRU00076"/>
    </source>
</evidence>
<proteinExistence type="inferred from homology"/>
<dbReference type="Proteomes" id="UP000694388">
    <property type="component" value="Unplaced"/>
</dbReference>
<evidence type="ECO:0000256" key="1">
    <source>
        <dbReference type="ARBA" id="ARBA00004487"/>
    </source>
</evidence>
<feature type="compositionally biased region" description="Basic and acidic residues" evidence="18">
    <location>
        <begin position="966"/>
        <end position="976"/>
    </location>
</feature>
<feature type="region of interest" description="Disordered" evidence="18">
    <location>
        <begin position="943"/>
        <end position="1041"/>
    </location>
</feature>
<feature type="transmembrane region" description="Helical" evidence="19">
    <location>
        <begin position="522"/>
        <end position="542"/>
    </location>
</feature>
<evidence type="ECO:0000259" key="21">
    <source>
        <dbReference type="PROSITE" id="PS50026"/>
    </source>
</evidence>
<dbReference type="GO" id="GO:0045211">
    <property type="term" value="C:postsynaptic membrane"/>
    <property type="evidence" value="ECO:0007669"/>
    <property type="project" value="UniProtKB-SubCell"/>
</dbReference>
<keyword evidence="14" id="KW-0628">Postsynaptic cell membrane</keyword>
<evidence type="ECO:0000259" key="22">
    <source>
        <dbReference type="PROSITE" id="PS50259"/>
    </source>
</evidence>
<dbReference type="OMA" id="TMECKPV"/>
<dbReference type="Ensembl" id="ENSEBUT00000001263.1">
    <property type="protein sequence ID" value="ENSEBUP00000000951.1"/>
    <property type="gene ID" value="ENSEBUG00000000935.1"/>
</dbReference>
<evidence type="ECO:0000256" key="4">
    <source>
        <dbReference type="ARBA" id="ARBA00022692"/>
    </source>
</evidence>
<keyword evidence="24" id="KW-1185">Reference proteome</keyword>
<dbReference type="PANTHER" id="PTHR32546:SF26">
    <property type="entry name" value="SMOG, ISOFORM D"/>
    <property type="match status" value="1"/>
</dbReference>